<dbReference type="SUPFAM" id="SSF158235">
    <property type="entry name" value="SOCS box-like"/>
    <property type="match status" value="1"/>
</dbReference>
<dbReference type="Proteomes" id="UP000678499">
    <property type="component" value="Unassembled WGS sequence"/>
</dbReference>
<dbReference type="InterPro" id="IPR036036">
    <property type="entry name" value="SOCS_box-like_dom_sf"/>
</dbReference>
<dbReference type="Pfam" id="PF12796">
    <property type="entry name" value="Ank_2"/>
    <property type="match status" value="1"/>
</dbReference>
<dbReference type="PROSITE" id="PS50088">
    <property type="entry name" value="ANK_REPEAT"/>
    <property type="match status" value="1"/>
</dbReference>
<evidence type="ECO:0000256" key="1">
    <source>
        <dbReference type="ARBA" id="ARBA00022737"/>
    </source>
</evidence>
<dbReference type="SMART" id="SM00248">
    <property type="entry name" value="ANK"/>
    <property type="match status" value="3"/>
</dbReference>
<dbReference type="EMBL" id="OA887280">
    <property type="protein sequence ID" value="CAD7283337.1"/>
    <property type="molecule type" value="Genomic_DNA"/>
</dbReference>
<dbReference type="CDD" id="cd03716">
    <property type="entry name" value="SOCS_ASB_like"/>
    <property type="match status" value="1"/>
</dbReference>
<dbReference type="PROSITE" id="PS50297">
    <property type="entry name" value="ANK_REP_REGION"/>
    <property type="match status" value="1"/>
</dbReference>
<dbReference type="InterPro" id="IPR036770">
    <property type="entry name" value="Ankyrin_rpt-contain_sf"/>
</dbReference>
<dbReference type="SMART" id="SM00969">
    <property type="entry name" value="SOCS_box"/>
    <property type="match status" value="1"/>
</dbReference>
<evidence type="ECO:0000313" key="5">
    <source>
        <dbReference type="EMBL" id="CAD7283337.1"/>
    </source>
</evidence>
<dbReference type="PROSITE" id="PS50225">
    <property type="entry name" value="SOCS"/>
    <property type="match status" value="1"/>
</dbReference>
<dbReference type="PANTHER" id="PTHR24123:SF33">
    <property type="entry name" value="PROTEIN HOS4"/>
    <property type="match status" value="1"/>
</dbReference>
<gene>
    <name evidence="5" type="ORF">NMOB1V02_LOCUS10953</name>
</gene>
<name>A0A7R9BX96_9CRUS</name>
<dbReference type="InterPro" id="IPR002110">
    <property type="entry name" value="Ankyrin_rpt"/>
</dbReference>
<protein>
    <recommendedName>
        <fullName evidence="4">SOCS box domain-containing protein</fullName>
    </recommendedName>
</protein>
<keyword evidence="1" id="KW-0677">Repeat</keyword>
<dbReference type="Gene3D" id="1.25.40.20">
    <property type="entry name" value="Ankyrin repeat-containing domain"/>
    <property type="match status" value="2"/>
</dbReference>
<feature type="repeat" description="ANK" evidence="3">
    <location>
        <begin position="53"/>
        <end position="85"/>
    </location>
</feature>
<evidence type="ECO:0000256" key="3">
    <source>
        <dbReference type="PROSITE-ProRule" id="PRU00023"/>
    </source>
</evidence>
<keyword evidence="2 3" id="KW-0040">ANK repeat</keyword>
<accession>A0A7R9BX96</accession>
<reference evidence="5" key="1">
    <citation type="submission" date="2020-11" db="EMBL/GenBank/DDBJ databases">
        <authorList>
            <person name="Tran Van P."/>
        </authorList>
    </citation>
    <scope>NUCLEOTIDE SEQUENCE</scope>
</reference>
<proteinExistence type="predicted"/>
<evidence type="ECO:0000313" key="6">
    <source>
        <dbReference type="Proteomes" id="UP000678499"/>
    </source>
</evidence>
<dbReference type="EMBL" id="CAJPEX010005243">
    <property type="protein sequence ID" value="CAG0923489.1"/>
    <property type="molecule type" value="Genomic_DNA"/>
</dbReference>
<dbReference type="PANTHER" id="PTHR24123">
    <property type="entry name" value="ANKYRIN REPEAT-CONTAINING"/>
    <property type="match status" value="1"/>
</dbReference>
<dbReference type="InterPro" id="IPR051165">
    <property type="entry name" value="Multifunctional_ANK_Repeat"/>
</dbReference>
<dbReference type="OrthoDB" id="194358at2759"/>
<feature type="domain" description="SOCS box" evidence="4">
    <location>
        <begin position="194"/>
        <end position="238"/>
    </location>
</feature>
<evidence type="ECO:0000259" key="4">
    <source>
        <dbReference type="PROSITE" id="PS50225"/>
    </source>
</evidence>
<dbReference type="GO" id="GO:0035556">
    <property type="term" value="P:intracellular signal transduction"/>
    <property type="evidence" value="ECO:0007669"/>
    <property type="project" value="InterPro"/>
</dbReference>
<dbReference type="AlphaFoldDB" id="A0A7R9BX96"/>
<dbReference type="SUPFAM" id="SSF48403">
    <property type="entry name" value="Ankyrin repeat"/>
    <property type="match status" value="1"/>
</dbReference>
<evidence type="ECO:0000256" key="2">
    <source>
        <dbReference type="ARBA" id="ARBA00023043"/>
    </source>
</evidence>
<organism evidence="5">
    <name type="scientific">Notodromas monacha</name>
    <dbReference type="NCBI Taxonomy" id="399045"/>
    <lineage>
        <taxon>Eukaryota</taxon>
        <taxon>Metazoa</taxon>
        <taxon>Ecdysozoa</taxon>
        <taxon>Arthropoda</taxon>
        <taxon>Crustacea</taxon>
        <taxon>Oligostraca</taxon>
        <taxon>Ostracoda</taxon>
        <taxon>Podocopa</taxon>
        <taxon>Podocopida</taxon>
        <taxon>Cypridocopina</taxon>
        <taxon>Cypridoidea</taxon>
        <taxon>Cyprididae</taxon>
        <taxon>Notodromas</taxon>
    </lineage>
</organism>
<sequence length="274" mass="31008">MRRETPGGRSRKTADLHVAISARNRDHVASLATVLIDAGHADVNQRSKDRNERFESPLFSACRLGYGDIAKILIKSGADVNQRDFYDHSPLWVAAVERRLDLVKLLIRSARSHLRHILEYLVASGASPDLRDELGRNALFWSLKNKDLKAFRFLVEAGARLNPNWDWLQSNRLPKALDLKSTRDGTEFLHWLHLETTQPRPLLRQARTVIRRCLSGDGSSIAKRTKQLPLPDTLKRYLLLNEKSALADADLGHEKPEIVCILGPEPRSLDPLVL</sequence>
<dbReference type="InterPro" id="IPR001496">
    <property type="entry name" value="SOCS_box"/>
</dbReference>
<keyword evidence="6" id="KW-1185">Reference proteome</keyword>
<dbReference type="Pfam" id="PF07525">
    <property type="entry name" value="SOCS_box"/>
    <property type="match status" value="1"/>
</dbReference>